<feature type="region of interest" description="Disordered" evidence="1">
    <location>
        <begin position="122"/>
        <end position="141"/>
    </location>
</feature>
<dbReference type="OrthoDB" id="2985347at2759"/>
<keyword evidence="2" id="KW-1133">Transmembrane helix</keyword>
<evidence type="ECO:0000313" key="4">
    <source>
        <dbReference type="Proteomes" id="UP000623687"/>
    </source>
</evidence>
<dbReference type="RefSeq" id="XP_036630357.1">
    <property type="nucleotide sequence ID" value="XM_036776737.1"/>
</dbReference>
<feature type="transmembrane region" description="Helical" evidence="2">
    <location>
        <begin position="88"/>
        <end position="111"/>
    </location>
</feature>
<sequence>MAHYMDPMRHYDASTIIRPSQRSEDDYDLHTNLATSSISPWSASDALSLITIISAPIVTLPMLGASGMLQVMPSPIATKAVISAGALYGWPLLCLAGGTCVVVWVGVSYVSRRIRWPAKARASDIPPSATPSKNGTIPQPR</sequence>
<organism evidence="3 4">
    <name type="scientific">Pleurotus ostreatus</name>
    <name type="common">Oyster mushroom</name>
    <name type="synonym">White-rot fungus</name>
    <dbReference type="NCBI Taxonomy" id="5322"/>
    <lineage>
        <taxon>Eukaryota</taxon>
        <taxon>Fungi</taxon>
        <taxon>Dikarya</taxon>
        <taxon>Basidiomycota</taxon>
        <taxon>Agaricomycotina</taxon>
        <taxon>Agaricomycetes</taxon>
        <taxon>Agaricomycetidae</taxon>
        <taxon>Agaricales</taxon>
        <taxon>Pleurotineae</taxon>
        <taxon>Pleurotaceae</taxon>
        <taxon>Pleurotus</taxon>
    </lineage>
</organism>
<comment type="caution">
    <text evidence="3">The sequence shown here is derived from an EMBL/GenBank/DDBJ whole genome shotgun (WGS) entry which is preliminary data.</text>
</comment>
<protein>
    <submittedName>
        <fullName evidence="3">Uncharacterized protein</fullName>
    </submittedName>
</protein>
<dbReference type="GeneID" id="59377021"/>
<name>A0A8H7DSI8_PLEOS</name>
<evidence type="ECO:0000256" key="2">
    <source>
        <dbReference type="SAM" id="Phobius"/>
    </source>
</evidence>
<keyword evidence="4" id="KW-1185">Reference proteome</keyword>
<feature type="compositionally biased region" description="Polar residues" evidence="1">
    <location>
        <begin position="130"/>
        <end position="141"/>
    </location>
</feature>
<dbReference type="Proteomes" id="UP000623687">
    <property type="component" value="Unassembled WGS sequence"/>
</dbReference>
<gene>
    <name evidence="3" type="ORF">PC9H_007203</name>
</gene>
<feature type="transmembrane region" description="Helical" evidence="2">
    <location>
        <begin position="46"/>
        <end position="68"/>
    </location>
</feature>
<proteinExistence type="predicted"/>
<evidence type="ECO:0000256" key="1">
    <source>
        <dbReference type="SAM" id="MobiDB-lite"/>
    </source>
</evidence>
<evidence type="ECO:0000313" key="3">
    <source>
        <dbReference type="EMBL" id="KAF7427985.1"/>
    </source>
</evidence>
<accession>A0A8H7DSI8</accession>
<keyword evidence="2" id="KW-0812">Transmembrane</keyword>
<reference evidence="3" key="1">
    <citation type="submission" date="2019-07" db="EMBL/GenBank/DDBJ databases">
        <authorList>
            <person name="Palmer J.M."/>
        </authorList>
    </citation>
    <scope>NUCLEOTIDE SEQUENCE</scope>
    <source>
        <strain evidence="3">PC9</strain>
    </source>
</reference>
<dbReference type="VEuPathDB" id="FungiDB:PC9H_007203"/>
<dbReference type="AlphaFoldDB" id="A0A8H7DSI8"/>
<keyword evidence="2" id="KW-0472">Membrane</keyword>
<dbReference type="EMBL" id="JACETU010000005">
    <property type="protein sequence ID" value="KAF7427985.1"/>
    <property type="molecule type" value="Genomic_DNA"/>
</dbReference>